<keyword evidence="3" id="KW-1185">Reference proteome</keyword>
<gene>
    <name evidence="2" type="ORF">ALEPTO_LOCUS66</name>
</gene>
<sequence>YQEEQNIQIDSLEKKSIITSKWDDIAKLLAEGGKILNKEGKFVNKNAFECLKFAIVDNDELGTVEINYEPGKYDLAEFEQDRTGNFSEAEIEYQIERRENWEEILEAKKASREEKNIALTKAQEELKRIVEGTLTFENPEAHQAYWEPKKAELEEEIRELEEEIRELEEEKVFFRAQQTEKNEKNCSERKSQKRLLADLTKDFILPERTEAGKTVANIKTLEKDMGAELGTLTTIPNELETEAEKKIKDKIDAVATVAANGRQSFYEQKAAQDKKTDLEKAVADLDFLIFKDKFLQVHGAYLDDQGKEITPLDQEKENKIRAYYQVRAKADKITGSVMGQAAKNELGNKAAANSIDLPNILGDADVKVIIEKILTYYRDGLTASQALTLIKHGWGTIFDNACLTSVEDINHTRELLSKIRATENDLAALSANNTTTAWQDLNSYRDDRIFVGRAAHWTTVEIFQPLTLTEQIITSYQVEKLYQHYQPLAEWEDFFVVAINDLKILENDKEELDRVLQLLVDIANTTDIKQLKSNHDVKNLYLEDLVGLPAKPTAAITAGEKTRYEAWLTNNTGLAKDGLEEKRAPNGKTLTKSGIPVLDIKRIKLETALELEDEIKNQNQTALNN</sequence>
<keyword evidence="1" id="KW-0175">Coiled coil</keyword>
<dbReference type="AlphaFoldDB" id="A0A9N8V825"/>
<evidence type="ECO:0000313" key="3">
    <source>
        <dbReference type="Proteomes" id="UP000789508"/>
    </source>
</evidence>
<protein>
    <submittedName>
        <fullName evidence="2">8420_t:CDS:1</fullName>
    </submittedName>
</protein>
<dbReference type="Proteomes" id="UP000789508">
    <property type="component" value="Unassembled WGS sequence"/>
</dbReference>
<feature type="coiled-coil region" evidence="1">
    <location>
        <begin position="150"/>
        <end position="184"/>
    </location>
</feature>
<accession>A0A9N8V825</accession>
<feature type="non-terminal residue" evidence="2">
    <location>
        <position position="625"/>
    </location>
</feature>
<name>A0A9N8V825_9GLOM</name>
<evidence type="ECO:0000256" key="1">
    <source>
        <dbReference type="SAM" id="Coils"/>
    </source>
</evidence>
<reference evidence="2" key="1">
    <citation type="submission" date="2021-06" db="EMBL/GenBank/DDBJ databases">
        <authorList>
            <person name="Kallberg Y."/>
            <person name="Tangrot J."/>
            <person name="Rosling A."/>
        </authorList>
    </citation>
    <scope>NUCLEOTIDE SEQUENCE</scope>
    <source>
        <strain evidence="2">FL130A</strain>
    </source>
</reference>
<organism evidence="2 3">
    <name type="scientific">Ambispora leptoticha</name>
    <dbReference type="NCBI Taxonomy" id="144679"/>
    <lineage>
        <taxon>Eukaryota</taxon>
        <taxon>Fungi</taxon>
        <taxon>Fungi incertae sedis</taxon>
        <taxon>Mucoromycota</taxon>
        <taxon>Glomeromycotina</taxon>
        <taxon>Glomeromycetes</taxon>
        <taxon>Archaeosporales</taxon>
        <taxon>Ambisporaceae</taxon>
        <taxon>Ambispora</taxon>
    </lineage>
</organism>
<evidence type="ECO:0000313" key="2">
    <source>
        <dbReference type="EMBL" id="CAG8438021.1"/>
    </source>
</evidence>
<proteinExistence type="predicted"/>
<comment type="caution">
    <text evidence="2">The sequence shown here is derived from an EMBL/GenBank/DDBJ whole genome shotgun (WGS) entry which is preliminary data.</text>
</comment>
<dbReference type="EMBL" id="CAJVPS010000002">
    <property type="protein sequence ID" value="CAG8438021.1"/>
    <property type="molecule type" value="Genomic_DNA"/>
</dbReference>